<evidence type="ECO:0000256" key="2">
    <source>
        <dbReference type="ARBA" id="ARBA00022980"/>
    </source>
</evidence>
<dbReference type="PANTHER" id="PTHR15680:SF9">
    <property type="entry name" value="LARGE RIBOSOMAL SUBUNIT PROTEIN BL19M"/>
    <property type="match status" value="1"/>
</dbReference>
<dbReference type="EMBL" id="UINC01013695">
    <property type="protein sequence ID" value="SVA58993.1"/>
    <property type="molecule type" value="Genomic_DNA"/>
</dbReference>
<accession>A0A381X412</accession>
<organism evidence="4">
    <name type="scientific">marine metagenome</name>
    <dbReference type="NCBI Taxonomy" id="408172"/>
    <lineage>
        <taxon>unclassified sequences</taxon>
        <taxon>metagenomes</taxon>
        <taxon>ecological metagenomes</taxon>
    </lineage>
</organism>
<dbReference type="InterPro" id="IPR008991">
    <property type="entry name" value="Translation_prot_SH3-like_sf"/>
</dbReference>
<evidence type="ECO:0008006" key="5">
    <source>
        <dbReference type="Google" id="ProtNLM"/>
    </source>
</evidence>
<dbReference type="FunFam" id="2.30.30.790:FF:000001">
    <property type="entry name" value="50S ribosomal protein L19"/>
    <property type="match status" value="1"/>
</dbReference>
<keyword evidence="2" id="KW-0689">Ribosomal protein</keyword>
<dbReference type="PIRSF" id="PIRSF002191">
    <property type="entry name" value="Ribosomal_L19"/>
    <property type="match status" value="1"/>
</dbReference>
<sequence>MNVLDTIGSEQIKTDVPEFRTGDTVRIQVRVREGEKERLQMFQGVVIQRSGSGIAETFTVRKMSQGIGVERVFPLHAPIVGGIEVVRRGKVRRSRIYYIRGLKGKAARIAERRN</sequence>
<dbReference type="HAMAP" id="MF_00402">
    <property type="entry name" value="Ribosomal_bL19"/>
    <property type="match status" value="1"/>
</dbReference>
<evidence type="ECO:0000313" key="4">
    <source>
        <dbReference type="EMBL" id="SVA58993.1"/>
    </source>
</evidence>
<keyword evidence="3" id="KW-0687">Ribonucleoprotein</keyword>
<dbReference type="PROSITE" id="PS01015">
    <property type="entry name" value="RIBOSOMAL_L19"/>
    <property type="match status" value="1"/>
</dbReference>
<protein>
    <recommendedName>
        <fullName evidence="5">50S ribosomal protein L19</fullName>
    </recommendedName>
</protein>
<comment type="similarity">
    <text evidence="1">Belongs to the bacterial ribosomal protein bL19 family.</text>
</comment>
<gene>
    <name evidence="4" type="ORF">METZ01_LOCUS111847</name>
</gene>
<reference evidence="4" key="1">
    <citation type="submission" date="2018-05" db="EMBL/GenBank/DDBJ databases">
        <authorList>
            <person name="Lanie J.A."/>
            <person name="Ng W.-L."/>
            <person name="Kazmierczak K.M."/>
            <person name="Andrzejewski T.M."/>
            <person name="Davidsen T.M."/>
            <person name="Wayne K.J."/>
            <person name="Tettelin H."/>
            <person name="Glass J.I."/>
            <person name="Rusch D."/>
            <person name="Podicherti R."/>
            <person name="Tsui H.-C.T."/>
            <person name="Winkler M.E."/>
        </authorList>
    </citation>
    <scope>NUCLEOTIDE SEQUENCE</scope>
</reference>
<dbReference type="GO" id="GO:0006412">
    <property type="term" value="P:translation"/>
    <property type="evidence" value="ECO:0007669"/>
    <property type="project" value="InterPro"/>
</dbReference>
<dbReference type="InterPro" id="IPR018257">
    <property type="entry name" value="Ribosomal_bL19_CS"/>
</dbReference>
<dbReference type="SUPFAM" id="SSF50104">
    <property type="entry name" value="Translation proteins SH3-like domain"/>
    <property type="match status" value="1"/>
</dbReference>
<dbReference type="AlphaFoldDB" id="A0A381X412"/>
<dbReference type="Pfam" id="PF01245">
    <property type="entry name" value="Ribosomal_L19"/>
    <property type="match status" value="1"/>
</dbReference>
<evidence type="ECO:0000256" key="1">
    <source>
        <dbReference type="ARBA" id="ARBA00005781"/>
    </source>
</evidence>
<dbReference type="InterPro" id="IPR038657">
    <property type="entry name" value="Ribosomal_bL19_sf"/>
</dbReference>
<dbReference type="NCBIfam" id="TIGR01024">
    <property type="entry name" value="rplS_bact"/>
    <property type="match status" value="1"/>
</dbReference>
<dbReference type="Gene3D" id="2.30.30.790">
    <property type="match status" value="1"/>
</dbReference>
<dbReference type="PANTHER" id="PTHR15680">
    <property type="entry name" value="RIBOSOMAL PROTEIN L19"/>
    <property type="match status" value="1"/>
</dbReference>
<evidence type="ECO:0000256" key="3">
    <source>
        <dbReference type="ARBA" id="ARBA00023274"/>
    </source>
</evidence>
<dbReference type="GO" id="GO:0003735">
    <property type="term" value="F:structural constituent of ribosome"/>
    <property type="evidence" value="ECO:0007669"/>
    <property type="project" value="InterPro"/>
</dbReference>
<dbReference type="InterPro" id="IPR001857">
    <property type="entry name" value="Ribosomal_bL19"/>
</dbReference>
<dbReference type="PRINTS" id="PR00061">
    <property type="entry name" value="RIBOSOMALL19"/>
</dbReference>
<proteinExistence type="inferred from homology"/>
<name>A0A381X412_9ZZZZ</name>
<dbReference type="GO" id="GO:0022625">
    <property type="term" value="C:cytosolic large ribosomal subunit"/>
    <property type="evidence" value="ECO:0007669"/>
    <property type="project" value="TreeGrafter"/>
</dbReference>